<evidence type="ECO:0000256" key="1">
    <source>
        <dbReference type="ARBA" id="ARBA00023127"/>
    </source>
</evidence>
<evidence type="ECO:0000313" key="5">
    <source>
        <dbReference type="Proteomes" id="UP001201262"/>
    </source>
</evidence>
<feature type="domain" description="Cyclin C-terminal" evidence="3">
    <location>
        <begin position="191"/>
        <end position="323"/>
    </location>
</feature>
<feature type="compositionally biased region" description="Polar residues" evidence="2">
    <location>
        <begin position="52"/>
        <end position="64"/>
    </location>
</feature>
<dbReference type="CDD" id="cd20524">
    <property type="entry name" value="CYCLIN_CCNH_rpt1"/>
    <property type="match status" value="1"/>
</dbReference>
<dbReference type="SUPFAM" id="SSF47954">
    <property type="entry name" value="Cyclin-like"/>
    <property type="match status" value="2"/>
</dbReference>
<comment type="caution">
    <text evidence="4">The sequence shown here is derived from an EMBL/GenBank/DDBJ whole genome shotgun (WGS) entry which is preliminary data.</text>
</comment>
<dbReference type="EMBL" id="JAJTJA010000003">
    <property type="protein sequence ID" value="KAH8702458.1"/>
    <property type="molecule type" value="Genomic_DNA"/>
</dbReference>
<dbReference type="CDD" id="cd20525">
    <property type="entry name" value="CYCLIN_CCNH_rpt2"/>
    <property type="match status" value="1"/>
</dbReference>
<dbReference type="PANTHER" id="PTHR10026">
    <property type="entry name" value="CYCLIN"/>
    <property type="match status" value="1"/>
</dbReference>
<keyword evidence="1" id="KW-0195">Cyclin</keyword>
<sequence length="419" mass="46750">MIEDEIYRSSTQFRIWSFTPDGLSSLRSDTNAVACERLRAAQQRAREVPRSDTPSTTGNLTPNPSDGEAKWEAALERDVDCVTPEEELTFVRYFCEQALELGDKYKPALPTMVRATAIQFLRRFYLRNSIMTYHPKMMMPCALFLATKTDNYFISLRSFVKEVPGLEKPEDVIAPEYTLTQGLRFTFDVRHPFRGLEGGIMELQAIALGDGQPAPHGIGQTPESMKQALHSLPSSEKISTSTRIANAHGKAREILKTAAQMTDVYFLYTPSQIWLAALMIADKPLAQFYIDTKLGPQVEASDPLASIRAKLQNTLSNCSKMLESYVPSASSADMMKRLKAIAKKVYQCEQIEKLDPAAPGSGQKRSSGTVPGAEGTSESDMERVAKKRRLEREKQEREGKDIFGGELVTQRNKTTQEGS</sequence>
<proteinExistence type="predicted"/>
<feature type="region of interest" description="Disordered" evidence="2">
    <location>
        <begin position="353"/>
        <end position="419"/>
    </location>
</feature>
<dbReference type="InterPro" id="IPR043198">
    <property type="entry name" value="Cyclin/Ssn8"/>
</dbReference>
<organism evidence="4 5">
    <name type="scientific">Talaromyces proteolyticus</name>
    <dbReference type="NCBI Taxonomy" id="1131652"/>
    <lineage>
        <taxon>Eukaryota</taxon>
        <taxon>Fungi</taxon>
        <taxon>Dikarya</taxon>
        <taxon>Ascomycota</taxon>
        <taxon>Pezizomycotina</taxon>
        <taxon>Eurotiomycetes</taxon>
        <taxon>Eurotiomycetidae</taxon>
        <taxon>Eurotiales</taxon>
        <taxon>Trichocomaceae</taxon>
        <taxon>Talaromyces</taxon>
        <taxon>Talaromyces sect. Bacilispori</taxon>
    </lineage>
</organism>
<keyword evidence="5" id="KW-1185">Reference proteome</keyword>
<dbReference type="Proteomes" id="UP001201262">
    <property type="component" value="Unassembled WGS sequence"/>
</dbReference>
<evidence type="ECO:0000259" key="3">
    <source>
        <dbReference type="Pfam" id="PF16899"/>
    </source>
</evidence>
<evidence type="ECO:0000256" key="2">
    <source>
        <dbReference type="SAM" id="MobiDB-lite"/>
    </source>
</evidence>
<dbReference type="Pfam" id="PF16899">
    <property type="entry name" value="Cyclin_C_2"/>
    <property type="match status" value="1"/>
</dbReference>
<evidence type="ECO:0000313" key="4">
    <source>
        <dbReference type="EMBL" id="KAH8702458.1"/>
    </source>
</evidence>
<dbReference type="Gene3D" id="1.10.472.10">
    <property type="entry name" value="Cyclin-like"/>
    <property type="match status" value="2"/>
</dbReference>
<gene>
    <name evidence="4" type="ORF">BGW36DRAFT_459154</name>
</gene>
<dbReference type="GO" id="GO:0006357">
    <property type="term" value="P:regulation of transcription by RNA polymerase II"/>
    <property type="evidence" value="ECO:0007669"/>
    <property type="project" value="InterPro"/>
</dbReference>
<dbReference type="RefSeq" id="XP_046075834.1">
    <property type="nucleotide sequence ID" value="XM_046222040.1"/>
</dbReference>
<reference evidence="4" key="1">
    <citation type="submission" date="2021-12" db="EMBL/GenBank/DDBJ databases">
        <title>Convergent genome expansion in fungi linked to evolution of root-endophyte symbiosis.</title>
        <authorList>
            <consortium name="DOE Joint Genome Institute"/>
            <person name="Ke Y.-H."/>
            <person name="Bonito G."/>
            <person name="Liao H.-L."/>
            <person name="Looney B."/>
            <person name="Rojas-Flechas A."/>
            <person name="Nash J."/>
            <person name="Hameed K."/>
            <person name="Schadt C."/>
            <person name="Martin F."/>
            <person name="Crous P.W."/>
            <person name="Miettinen O."/>
            <person name="Magnuson J.K."/>
            <person name="Labbe J."/>
            <person name="Jacobson D."/>
            <person name="Doktycz M.J."/>
            <person name="Veneault-Fourrey C."/>
            <person name="Kuo A."/>
            <person name="Mondo S."/>
            <person name="Calhoun S."/>
            <person name="Riley R."/>
            <person name="Ohm R."/>
            <person name="LaButti K."/>
            <person name="Andreopoulos B."/>
            <person name="Pangilinan J."/>
            <person name="Nolan M."/>
            <person name="Tritt A."/>
            <person name="Clum A."/>
            <person name="Lipzen A."/>
            <person name="Daum C."/>
            <person name="Barry K."/>
            <person name="Grigoriev I.V."/>
            <person name="Vilgalys R."/>
        </authorList>
    </citation>
    <scope>NUCLEOTIDE SEQUENCE</scope>
    <source>
        <strain evidence="4">PMI_201</strain>
    </source>
</reference>
<accession>A0AAD4Q439</accession>
<name>A0AAD4Q439_9EURO</name>
<dbReference type="GeneID" id="70252327"/>
<dbReference type="FunFam" id="1.10.472.10:FF:000095">
    <property type="entry name" value="Cyclin Ccl1, putative (AFU_orthologue AFUA_5G07030)"/>
    <property type="match status" value="1"/>
</dbReference>
<dbReference type="InterPro" id="IPR036915">
    <property type="entry name" value="Cyclin-like_sf"/>
</dbReference>
<protein>
    <submittedName>
        <fullName evidence="4">Cyclin Ccl1</fullName>
    </submittedName>
</protein>
<feature type="compositionally biased region" description="Polar residues" evidence="2">
    <location>
        <begin position="409"/>
        <end position="419"/>
    </location>
</feature>
<dbReference type="AlphaFoldDB" id="A0AAD4Q439"/>
<feature type="compositionally biased region" description="Basic and acidic residues" evidence="2">
    <location>
        <begin position="380"/>
        <end position="403"/>
    </location>
</feature>
<feature type="region of interest" description="Disordered" evidence="2">
    <location>
        <begin position="42"/>
        <end position="67"/>
    </location>
</feature>
<dbReference type="GO" id="GO:0016538">
    <property type="term" value="F:cyclin-dependent protein serine/threonine kinase regulator activity"/>
    <property type="evidence" value="ECO:0007669"/>
    <property type="project" value="InterPro"/>
</dbReference>
<dbReference type="InterPro" id="IPR031658">
    <property type="entry name" value="Cyclin_C_2"/>
</dbReference>